<dbReference type="EMBL" id="FOCO01000018">
    <property type="protein sequence ID" value="SEN59981.1"/>
    <property type="molecule type" value="Genomic_DNA"/>
</dbReference>
<dbReference type="RefSeq" id="WP_050519858.1">
    <property type="nucleotide sequence ID" value="NZ_FOCO01000018.1"/>
</dbReference>
<accession>A0A1H8HVB6</accession>
<keyword evidence="2" id="KW-1185">Reference proteome</keyword>
<name>A0A1H8HVB6_9RHOB</name>
<dbReference type="AlphaFoldDB" id="A0A1H8HVB6"/>
<protein>
    <submittedName>
        <fullName evidence="1">Uncharacterized protein</fullName>
    </submittedName>
</protein>
<gene>
    <name evidence="1" type="ORF">SAMN05216227_101825</name>
</gene>
<reference evidence="1 2" key="1">
    <citation type="submission" date="2016-10" db="EMBL/GenBank/DDBJ databases">
        <authorList>
            <person name="de Groot N.N."/>
        </authorList>
    </citation>
    <scope>NUCLEOTIDE SEQUENCE [LARGE SCALE GENOMIC DNA]</scope>
    <source>
        <strain evidence="1 2">CGMCC 1.10836</strain>
    </source>
</reference>
<evidence type="ECO:0000313" key="2">
    <source>
        <dbReference type="Proteomes" id="UP000183002"/>
    </source>
</evidence>
<dbReference type="STRING" id="1077947.SAMN05216227_101825"/>
<dbReference type="Proteomes" id="UP000183002">
    <property type="component" value="Unassembled WGS sequence"/>
</dbReference>
<sequence>MTQSDDQNEREVLQLFADRLIDKDEAEERRGLHFSEILILMGKMGIKRKAAGITRGCRQTGKKRFLIKCLASNQAYLAYRDGRRTLDNLGIGGRVGCLVGQERHSGFDSGYDPI</sequence>
<organism evidence="1 2">
    <name type="scientific">Pseudorhodobacter antarcticus</name>
    <dbReference type="NCBI Taxonomy" id="1077947"/>
    <lineage>
        <taxon>Bacteria</taxon>
        <taxon>Pseudomonadati</taxon>
        <taxon>Pseudomonadota</taxon>
        <taxon>Alphaproteobacteria</taxon>
        <taxon>Rhodobacterales</taxon>
        <taxon>Paracoccaceae</taxon>
        <taxon>Pseudorhodobacter</taxon>
    </lineage>
</organism>
<evidence type="ECO:0000313" key="1">
    <source>
        <dbReference type="EMBL" id="SEN59981.1"/>
    </source>
</evidence>
<proteinExistence type="predicted"/>